<proteinExistence type="inferred from homology"/>
<evidence type="ECO:0000256" key="3">
    <source>
        <dbReference type="RuleBase" id="RU003560"/>
    </source>
</evidence>
<dbReference type="GO" id="GO:0008483">
    <property type="term" value="F:transaminase activity"/>
    <property type="evidence" value="ECO:0007669"/>
    <property type="project" value="UniProtKB-KW"/>
</dbReference>
<keyword evidence="2 3" id="KW-0663">Pyridoxal phosphate</keyword>
<dbReference type="InterPro" id="IPR015422">
    <property type="entry name" value="PyrdxlP-dep_Trfase_small"/>
</dbReference>
<dbReference type="EMBL" id="JAVRFJ010000020">
    <property type="protein sequence ID" value="MDT0570277.1"/>
    <property type="molecule type" value="Genomic_DNA"/>
</dbReference>
<dbReference type="Gene3D" id="3.90.1150.10">
    <property type="entry name" value="Aspartate Aminotransferase, domain 1"/>
    <property type="match status" value="1"/>
</dbReference>
<dbReference type="PANTHER" id="PTHR43094">
    <property type="entry name" value="AMINOTRANSFERASE"/>
    <property type="match status" value="1"/>
</dbReference>
<comment type="similarity">
    <text evidence="1 3">Belongs to the class-III pyridoxal-phosphate-dependent aminotransferase family.</text>
</comment>
<dbReference type="Gene3D" id="3.40.640.10">
    <property type="entry name" value="Type I PLP-dependent aspartate aminotransferase-like (Major domain)"/>
    <property type="match status" value="1"/>
</dbReference>
<evidence type="ECO:0000256" key="2">
    <source>
        <dbReference type="ARBA" id="ARBA00022898"/>
    </source>
</evidence>
<reference evidence="4" key="1">
    <citation type="submission" date="2024-05" db="EMBL/GenBank/DDBJ databases">
        <title>30 novel species of actinomycetes from the DSMZ collection.</title>
        <authorList>
            <person name="Nouioui I."/>
        </authorList>
    </citation>
    <scope>NUCLEOTIDE SEQUENCE</scope>
    <source>
        <strain evidence="4">DSM 3412</strain>
    </source>
</reference>
<dbReference type="Proteomes" id="UP001180737">
    <property type="component" value="Unassembled WGS sequence"/>
</dbReference>
<protein>
    <submittedName>
        <fullName evidence="4">Aminotransferase class III-fold pyridoxal phosphate-dependent enzyme</fullName>
    </submittedName>
</protein>
<accession>A0ABU2Z119</accession>
<dbReference type="InterPro" id="IPR015421">
    <property type="entry name" value="PyrdxlP-dep_Trfase_major"/>
</dbReference>
<dbReference type="RefSeq" id="WP_052146311.1">
    <property type="nucleotide sequence ID" value="NZ_JAVRFJ010000020.1"/>
</dbReference>
<organism evidence="4 5">
    <name type="scientific">Streptomyces gottesmaniae</name>
    <dbReference type="NCBI Taxonomy" id="3075518"/>
    <lineage>
        <taxon>Bacteria</taxon>
        <taxon>Bacillati</taxon>
        <taxon>Actinomycetota</taxon>
        <taxon>Actinomycetes</taxon>
        <taxon>Kitasatosporales</taxon>
        <taxon>Streptomycetaceae</taxon>
        <taxon>Streptomyces</taxon>
    </lineage>
</organism>
<dbReference type="PANTHER" id="PTHR43094:SF1">
    <property type="entry name" value="AMINOTRANSFERASE CLASS-III"/>
    <property type="match status" value="1"/>
</dbReference>
<dbReference type="InterPro" id="IPR015424">
    <property type="entry name" value="PyrdxlP-dep_Trfase"/>
</dbReference>
<dbReference type="CDD" id="cd00610">
    <property type="entry name" value="OAT_like"/>
    <property type="match status" value="1"/>
</dbReference>
<dbReference type="SUPFAM" id="SSF53383">
    <property type="entry name" value="PLP-dependent transferases"/>
    <property type="match status" value="1"/>
</dbReference>
<dbReference type="Pfam" id="PF00202">
    <property type="entry name" value="Aminotran_3"/>
    <property type="match status" value="1"/>
</dbReference>
<sequence length="466" mass="50753">MSARPGTDRTPDARPALGGHQDLFYTTSNTQHLPHIVRGEGIYLFDAVGTPYIDVASGAVVNNLGQGNERVLAAMAEQGRKLTFSYVRVSRHEPNRMVADRVAALAGPGYERVHLSSGGSEANEMALKFLRQYAYATGQRDRTRVISCVPSYHGATLLTMAITGEPEYEAVYDGMITFSEKIPAPLAYRTPDGISAEENARRTVDALEETILRLGPEKVLAFVIEPVGGVSTGANVPAGRFFADVREVCDRYGVYLVFDEVMTACRTGTFLAAHQWPEARPDVVVLAKGLGAGYTPLGAMLAPARMVDELAGLTGFNLSHTYNANPITCAGAVAVLDELVERDLLGNARRMGDHLRIRLEELGKNSPLVGDVRGLGLLQAVEIVADKETKATLPREVRAPDRIRELGLRHGLMLYARQQNGGRYGEWFMVAPPLVITEEEVDAMVDRIGRTLDDFTDELTRDGLLG</sequence>
<evidence type="ECO:0000256" key="1">
    <source>
        <dbReference type="ARBA" id="ARBA00008954"/>
    </source>
</evidence>
<keyword evidence="4" id="KW-0032">Aminotransferase</keyword>
<keyword evidence="4" id="KW-0808">Transferase</keyword>
<dbReference type="InterPro" id="IPR049704">
    <property type="entry name" value="Aminotrans_3_PPA_site"/>
</dbReference>
<gene>
    <name evidence="4" type="ORF">RM704_22855</name>
</gene>
<keyword evidence="5" id="KW-1185">Reference proteome</keyword>
<dbReference type="PROSITE" id="PS00600">
    <property type="entry name" value="AA_TRANSFER_CLASS_3"/>
    <property type="match status" value="1"/>
</dbReference>
<evidence type="ECO:0000313" key="4">
    <source>
        <dbReference type="EMBL" id="MDT0570277.1"/>
    </source>
</evidence>
<comment type="caution">
    <text evidence="4">The sequence shown here is derived from an EMBL/GenBank/DDBJ whole genome shotgun (WGS) entry which is preliminary data.</text>
</comment>
<dbReference type="InterPro" id="IPR005814">
    <property type="entry name" value="Aminotrans_3"/>
</dbReference>
<name>A0ABU2Z119_9ACTN</name>
<evidence type="ECO:0000313" key="5">
    <source>
        <dbReference type="Proteomes" id="UP001180737"/>
    </source>
</evidence>